<gene>
    <name evidence="1" type="ORF">HLH33_00920</name>
</gene>
<evidence type="ECO:0000313" key="1">
    <source>
        <dbReference type="EMBL" id="MBB2154882.1"/>
    </source>
</evidence>
<dbReference type="AlphaFoldDB" id="A0A7W4FBZ7"/>
<reference evidence="1 2" key="1">
    <citation type="submission" date="2020-04" db="EMBL/GenBank/DDBJ databases">
        <title>Description of novel Gluconacetobacter.</title>
        <authorList>
            <person name="Sombolestani A."/>
        </authorList>
    </citation>
    <scope>NUCLEOTIDE SEQUENCE [LARGE SCALE GENOMIC DNA]</scope>
    <source>
        <strain evidence="1 2">LMG 7603</strain>
    </source>
</reference>
<dbReference type="Proteomes" id="UP000550787">
    <property type="component" value="Unassembled WGS sequence"/>
</dbReference>
<evidence type="ECO:0000313" key="2">
    <source>
        <dbReference type="Proteomes" id="UP000550787"/>
    </source>
</evidence>
<organism evidence="1 2">
    <name type="scientific">Gluconacetobacter diazotrophicus</name>
    <name type="common">Acetobacter diazotrophicus</name>
    <dbReference type="NCBI Taxonomy" id="33996"/>
    <lineage>
        <taxon>Bacteria</taxon>
        <taxon>Pseudomonadati</taxon>
        <taxon>Pseudomonadota</taxon>
        <taxon>Alphaproteobacteria</taxon>
        <taxon>Acetobacterales</taxon>
        <taxon>Acetobacteraceae</taxon>
        <taxon>Gluconacetobacter</taxon>
    </lineage>
</organism>
<dbReference type="RefSeq" id="WP_012226012.1">
    <property type="nucleotide sequence ID" value="NZ_JABEQG010000001.1"/>
</dbReference>
<proteinExistence type="predicted"/>
<sequence length="47" mass="4831">MQRILLALAGIVVLAAAGGFVSLGAFPPPAPTLPVHKDLPSDRFAHP</sequence>
<comment type="caution">
    <text evidence="1">The sequence shown here is derived from an EMBL/GenBank/DDBJ whole genome shotgun (WGS) entry which is preliminary data.</text>
</comment>
<protein>
    <submittedName>
        <fullName evidence="1">Uncharacterized protein</fullName>
    </submittedName>
</protein>
<dbReference type="EMBL" id="JABEQG010000001">
    <property type="protein sequence ID" value="MBB2154882.1"/>
    <property type="molecule type" value="Genomic_DNA"/>
</dbReference>
<accession>A0A7W4FBZ7</accession>
<name>A0A7W4FBZ7_GLUDI</name>